<dbReference type="SUPFAM" id="SSF51905">
    <property type="entry name" value="FAD/NAD(P)-binding domain"/>
    <property type="match status" value="1"/>
</dbReference>
<accession>A0ABN2QZX7</accession>
<evidence type="ECO:0000313" key="6">
    <source>
        <dbReference type="EMBL" id="GAA1961074.1"/>
    </source>
</evidence>
<feature type="domain" description="FAD-binding" evidence="5">
    <location>
        <begin position="8"/>
        <end position="370"/>
    </location>
</feature>
<protein>
    <submittedName>
        <fullName evidence="6">FAD-dependent oxidoreductase</fullName>
    </submittedName>
</protein>
<feature type="region of interest" description="Disordered" evidence="4">
    <location>
        <begin position="407"/>
        <end position="428"/>
    </location>
</feature>
<dbReference type="Proteomes" id="UP001501116">
    <property type="component" value="Unassembled WGS sequence"/>
</dbReference>
<dbReference type="RefSeq" id="WP_344419159.1">
    <property type="nucleotide sequence ID" value="NZ_BAAANN010000012.1"/>
</dbReference>
<comment type="cofactor">
    <cofactor evidence="1">
        <name>FAD</name>
        <dbReference type="ChEBI" id="CHEBI:57692"/>
    </cofactor>
</comment>
<dbReference type="Gene3D" id="3.40.30.120">
    <property type="match status" value="1"/>
</dbReference>
<evidence type="ECO:0000259" key="5">
    <source>
        <dbReference type="Pfam" id="PF01494"/>
    </source>
</evidence>
<reference evidence="6 7" key="1">
    <citation type="journal article" date="2019" name="Int. J. Syst. Evol. Microbiol.">
        <title>The Global Catalogue of Microorganisms (GCM) 10K type strain sequencing project: providing services to taxonomists for standard genome sequencing and annotation.</title>
        <authorList>
            <consortium name="The Broad Institute Genomics Platform"/>
            <consortium name="The Broad Institute Genome Sequencing Center for Infectious Disease"/>
            <person name="Wu L."/>
            <person name="Ma J."/>
        </authorList>
    </citation>
    <scope>NUCLEOTIDE SEQUENCE [LARGE SCALE GENOMIC DNA]</scope>
    <source>
        <strain evidence="6 7">JCM 14545</strain>
    </source>
</reference>
<keyword evidence="7" id="KW-1185">Reference proteome</keyword>
<comment type="caution">
    <text evidence="6">The sequence shown here is derived from an EMBL/GenBank/DDBJ whole genome shotgun (WGS) entry which is preliminary data.</text>
</comment>
<dbReference type="Pfam" id="PF01494">
    <property type="entry name" value="FAD_binding_3"/>
    <property type="match status" value="1"/>
</dbReference>
<evidence type="ECO:0000256" key="1">
    <source>
        <dbReference type="ARBA" id="ARBA00001974"/>
    </source>
</evidence>
<dbReference type="EMBL" id="BAAANN010000012">
    <property type="protein sequence ID" value="GAA1961074.1"/>
    <property type="molecule type" value="Genomic_DNA"/>
</dbReference>
<name>A0ABN2QZX7_9PSEU</name>
<evidence type="ECO:0000313" key="7">
    <source>
        <dbReference type="Proteomes" id="UP001501116"/>
    </source>
</evidence>
<dbReference type="InterPro" id="IPR036188">
    <property type="entry name" value="FAD/NAD-bd_sf"/>
</dbReference>
<dbReference type="Gene3D" id="3.30.9.10">
    <property type="entry name" value="D-Amino Acid Oxidase, subunit A, domain 2"/>
    <property type="match status" value="1"/>
</dbReference>
<dbReference type="InterPro" id="IPR002938">
    <property type="entry name" value="FAD-bd"/>
</dbReference>
<organism evidence="6 7">
    <name type="scientific">Amycolatopsis minnesotensis</name>
    <dbReference type="NCBI Taxonomy" id="337894"/>
    <lineage>
        <taxon>Bacteria</taxon>
        <taxon>Bacillati</taxon>
        <taxon>Actinomycetota</taxon>
        <taxon>Actinomycetes</taxon>
        <taxon>Pseudonocardiales</taxon>
        <taxon>Pseudonocardiaceae</taxon>
        <taxon>Amycolatopsis</taxon>
    </lineage>
</organism>
<dbReference type="PRINTS" id="PR00420">
    <property type="entry name" value="RNGMNOXGNASE"/>
</dbReference>
<keyword evidence="3" id="KW-0274">FAD</keyword>
<evidence type="ECO:0000256" key="3">
    <source>
        <dbReference type="ARBA" id="ARBA00022827"/>
    </source>
</evidence>
<evidence type="ECO:0000256" key="4">
    <source>
        <dbReference type="SAM" id="MobiDB-lite"/>
    </source>
</evidence>
<keyword evidence="2" id="KW-0285">Flavoprotein</keyword>
<evidence type="ECO:0000256" key="2">
    <source>
        <dbReference type="ARBA" id="ARBA00022630"/>
    </source>
</evidence>
<dbReference type="InterPro" id="IPR050641">
    <property type="entry name" value="RIFMO-like"/>
</dbReference>
<gene>
    <name evidence="6" type="ORF">GCM10009754_34860</name>
</gene>
<proteinExistence type="predicted"/>
<dbReference type="Gene3D" id="3.50.50.60">
    <property type="entry name" value="FAD/NAD(P)-binding domain"/>
    <property type="match status" value="1"/>
</dbReference>
<dbReference type="PANTHER" id="PTHR43004:SF19">
    <property type="entry name" value="BINDING MONOOXYGENASE, PUTATIVE (JCVI)-RELATED"/>
    <property type="match status" value="1"/>
</dbReference>
<sequence length="540" mass="58254">MTETTDHRTAVLVAGGGTTGLSTALFLARQGIRPILVERHPSTAIMPQARAFNPRSIEIYRPLGLEPKIRERTSILADLPGMIGADTLAGEERFRVDVLDQVRPSAELSPTDWALIDQDELERVLRASAEENGVDVRFATELLSLDQGADGVRAVVRDLGSGDEYGIRADYLVAADGHRAGIRKRLGVEVDQIGPTGHSAHFLFDADLTVPLRGRRFLLAYLDRPTTGTVLVPMQNFGRWMLASPYDPEQGARPEDFTEQRCVEMARAAIGDPDLEIALVPPVPGWPEKVSHTKSGAWIARRYREGRVFFAGDAAHVFPPAGSYGASTGIADAHNLAWKLAAVVEGRAGEALLDTYEPERRPVAETTLRTAIQLMTSRQRGDGAESEEIDDITMIFGYRYGSGAVLTEPSTPDGPVEDPREPSGRPGLRAPHVWLDRAGDKVSTVDLFDGCFTLLVGPDGTEWQAAGEKAAAAIGVDLRVHRIGAELGDPDGRFAGAYGITGTGATLVRPDGFVAWRATAAPPEPEHELRQALTSVLALG</sequence>
<dbReference type="Pfam" id="PF21274">
    <property type="entry name" value="Rng_hyd_C"/>
    <property type="match status" value="1"/>
</dbReference>
<dbReference type="PANTHER" id="PTHR43004">
    <property type="entry name" value="TRK SYSTEM POTASSIUM UPTAKE PROTEIN"/>
    <property type="match status" value="1"/>
</dbReference>